<dbReference type="AlphaFoldDB" id="A0AB38A4E8"/>
<dbReference type="EMBL" id="FNSH01000001">
    <property type="protein sequence ID" value="SEB39755.1"/>
    <property type="molecule type" value="Genomic_DNA"/>
</dbReference>
<evidence type="ECO:0000313" key="1">
    <source>
        <dbReference type="EMBL" id="SEB39755.1"/>
    </source>
</evidence>
<name>A0AB38A4E8_9ACTN</name>
<dbReference type="Proteomes" id="UP000183687">
    <property type="component" value="Unassembled WGS sequence"/>
</dbReference>
<comment type="caution">
    <text evidence="1">The sequence shown here is derived from an EMBL/GenBank/DDBJ whole genome shotgun (WGS) entry which is preliminary data.</text>
</comment>
<organism evidence="1 2">
    <name type="scientific">Atopobium minutum</name>
    <dbReference type="NCBI Taxonomy" id="1381"/>
    <lineage>
        <taxon>Bacteria</taxon>
        <taxon>Bacillati</taxon>
        <taxon>Actinomycetota</taxon>
        <taxon>Coriobacteriia</taxon>
        <taxon>Coriobacteriales</taxon>
        <taxon>Atopobiaceae</taxon>
        <taxon>Atopobium</taxon>
    </lineage>
</organism>
<protein>
    <submittedName>
        <fullName evidence="1">Uncharacterized conserved protein, DUF697 family</fullName>
    </submittedName>
</protein>
<accession>A0AB38A4E8</accession>
<gene>
    <name evidence="1" type="ORF">SAMN04489746_0070</name>
</gene>
<proteinExistence type="predicted"/>
<reference evidence="1 2" key="1">
    <citation type="submission" date="2016-10" db="EMBL/GenBank/DDBJ databases">
        <authorList>
            <person name="Varghese N."/>
            <person name="Submissions S."/>
        </authorList>
    </citation>
    <scope>NUCLEOTIDE SEQUENCE [LARGE SCALE GENOMIC DNA]</scope>
    <source>
        <strain evidence="1 2">DSM 20586</strain>
    </source>
</reference>
<evidence type="ECO:0000313" key="2">
    <source>
        <dbReference type="Proteomes" id="UP000183687"/>
    </source>
</evidence>
<sequence>MRRSKTSVDTLKNAAMLFMTANTTDPIRVHLYVDTTAPDFIIATVKELFIPADPSAQLRILNVDSAVDSPVGMRFETDCDVCFVLCGHHSQAAAHVVVQYQQAHLPCAVIARSSVEAPYCASDPDGSAVGLVTAADAATLKQKLASWVVDALAEKGIAFARAFTFARKAKVNQLVHSCALQNAAVGALVLIPGADMPVMTTNQMRLALDIARVYGHEQDLSRVGDIVAVVGAGLVYRGAARALLSVVPVVGAVVKASVGFGGTISTGRVLAARFEQEDRTQ</sequence>
<dbReference type="RefSeq" id="WP_002563744.1">
    <property type="nucleotide sequence ID" value="NZ_CALJSN010000005.1"/>
</dbReference>